<dbReference type="EMBL" id="LVLJ01000863">
    <property type="protein sequence ID" value="OAE32315.1"/>
    <property type="molecule type" value="Genomic_DNA"/>
</dbReference>
<feature type="compositionally biased region" description="Basic and acidic residues" evidence="1">
    <location>
        <begin position="1"/>
        <end position="10"/>
    </location>
</feature>
<evidence type="ECO:0000313" key="2">
    <source>
        <dbReference type="EMBL" id="OAE32315.1"/>
    </source>
</evidence>
<feature type="compositionally biased region" description="Basic and acidic residues" evidence="1">
    <location>
        <begin position="24"/>
        <end position="42"/>
    </location>
</feature>
<comment type="caution">
    <text evidence="2">The sequence shown here is derived from an EMBL/GenBank/DDBJ whole genome shotgun (WGS) entry which is preliminary data.</text>
</comment>
<accession>A0A176WJ03</accession>
<feature type="compositionally biased region" description="Polar residues" evidence="1">
    <location>
        <begin position="56"/>
        <end position="69"/>
    </location>
</feature>
<proteinExistence type="predicted"/>
<organism evidence="2 3">
    <name type="scientific">Marchantia polymorpha subsp. ruderalis</name>
    <dbReference type="NCBI Taxonomy" id="1480154"/>
    <lineage>
        <taxon>Eukaryota</taxon>
        <taxon>Viridiplantae</taxon>
        <taxon>Streptophyta</taxon>
        <taxon>Embryophyta</taxon>
        <taxon>Marchantiophyta</taxon>
        <taxon>Marchantiopsida</taxon>
        <taxon>Marchantiidae</taxon>
        <taxon>Marchantiales</taxon>
        <taxon>Marchantiaceae</taxon>
        <taxon>Marchantia</taxon>
    </lineage>
</organism>
<sequence>MNAESNRAHEEEDEETARGLCGRLAERKREQRSNGRDDESGNKRGLGQRVGVGHNTGLSASGTPENSSAIMGIPKFGKYRHRILGDLSRSISETEPWVPFESGEEGVPLSSRN</sequence>
<protein>
    <submittedName>
        <fullName evidence="2">Uncharacterized protein</fullName>
    </submittedName>
</protein>
<dbReference type="Proteomes" id="UP000077202">
    <property type="component" value="Unassembled WGS sequence"/>
</dbReference>
<gene>
    <name evidence="2" type="ORF">AXG93_3103s1020</name>
</gene>
<evidence type="ECO:0000313" key="3">
    <source>
        <dbReference type="Proteomes" id="UP000077202"/>
    </source>
</evidence>
<name>A0A176WJ03_MARPO</name>
<evidence type="ECO:0000256" key="1">
    <source>
        <dbReference type="SAM" id="MobiDB-lite"/>
    </source>
</evidence>
<reference evidence="2" key="1">
    <citation type="submission" date="2016-03" db="EMBL/GenBank/DDBJ databases">
        <title>Mechanisms controlling the formation of the plant cell surface in tip-growing cells are functionally conserved among land plants.</title>
        <authorList>
            <person name="Honkanen S."/>
            <person name="Jones V.A."/>
            <person name="Morieri G."/>
            <person name="Champion C."/>
            <person name="Hetherington A.J."/>
            <person name="Kelly S."/>
            <person name="Saint-Marcoux D."/>
            <person name="Proust H."/>
            <person name="Prescott H."/>
            <person name="Dolan L."/>
        </authorList>
    </citation>
    <scope>NUCLEOTIDE SEQUENCE [LARGE SCALE GENOMIC DNA]</scope>
    <source>
        <tissue evidence="2">Whole gametophyte</tissue>
    </source>
</reference>
<dbReference type="AlphaFoldDB" id="A0A176WJ03"/>
<keyword evidence="3" id="KW-1185">Reference proteome</keyword>
<feature type="region of interest" description="Disordered" evidence="1">
    <location>
        <begin position="1"/>
        <end position="69"/>
    </location>
</feature>